<dbReference type="EMBL" id="BMNH01000002">
    <property type="protein sequence ID" value="GGO63457.1"/>
    <property type="molecule type" value="Genomic_DNA"/>
</dbReference>
<sequence>MDPGMHLYIDRFRAQELREEAARRRLARGHEPPPAWSAGAHALGWLLVELGLRLVRVPGPAGHHPYP</sequence>
<dbReference type="Proteomes" id="UP000646523">
    <property type="component" value="Unassembled WGS sequence"/>
</dbReference>
<comment type="caution">
    <text evidence="1">The sequence shown here is derived from an EMBL/GenBank/DDBJ whole genome shotgun (WGS) entry which is preliminary data.</text>
</comment>
<dbReference type="AlphaFoldDB" id="A0A918DF76"/>
<gene>
    <name evidence="1" type="ORF">GCM10012289_10560</name>
</gene>
<evidence type="ECO:0000313" key="1">
    <source>
        <dbReference type="EMBL" id="GGO63457.1"/>
    </source>
</evidence>
<dbReference type="RefSeq" id="WP_189122815.1">
    <property type="nucleotide sequence ID" value="NZ_BMNH01000002.1"/>
</dbReference>
<keyword evidence="2" id="KW-1185">Reference proteome</keyword>
<name>A0A918DF76_9ACTN</name>
<accession>A0A918DF76</accession>
<protein>
    <submittedName>
        <fullName evidence="1">Uncharacterized protein</fullName>
    </submittedName>
</protein>
<proteinExistence type="predicted"/>
<organism evidence="1 2">
    <name type="scientific">Nonomuraea cavernae</name>
    <dbReference type="NCBI Taxonomy" id="2045107"/>
    <lineage>
        <taxon>Bacteria</taxon>
        <taxon>Bacillati</taxon>
        <taxon>Actinomycetota</taxon>
        <taxon>Actinomycetes</taxon>
        <taxon>Streptosporangiales</taxon>
        <taxon>Streptosporangiaceae</taxon>
        <taxon>Nonomuraea</taxon>
    </lineage>
</organism>
<evidence type="ECO:0000313" key="2">
    <source>
        <dbReference type="Proteomes" id="UP000646523"/>
    </source>
</evidence>
<reference evidence="1" key="2">
    <citation type="submission" date="2020-09" db="EMBL/GenBank/DDBJ databases">
        <authorList>
            <person name="Sun Q."/>
            <person name="Zhou Y."/>
        </authorList>
    </citation>
    <scope>NUCLEOTIDE SEQUENCE</scope>
    <source>
        <strain evidence="1">CGMCC 4.7368</strain>
    </source>
</reference>
<reference evidence="1" key="1">
    <citation type="journal article" date="2014" name="Int. J. Syst. Evol. Microbiol.">
        <title>Complete genome sequence of Corynebacterium casei LMG S-19264T (=DSM 44701T), isolated from a smear-ripened cheese.</title>
        <authorList>
            <consortium name="US DOE Joint Genome Institute (JGI-PGF)"/>
            <person name="Walter F."/>
            <person name="Albersmeier A."/>
            <person name="Kalinowski J."/>
            <person name="Ruckert C."/>
        </authorList>
    </citation>
    <scope>NUCLEOTIDE SEQUENCE</scope>
    <source>
        <strain evidence="1">CGMCC 4.7368</strain>
    </source>
</reference>